<evidence type="ECO:0000313" key="2">
    <source>
        <dbReference type="WBParaSite" id="SPAL_0000214300.1"/>
    </source>
</evidence>
<reference evidence="2" key="1">
    <citation type="submission" date="2017-02" db="UniProtKB">
        <authorList>
            <consortium name="WormBaseParasite"/>
        </authorList>
    </citation>
    <scope>IDENTIFICATION</scope>
</reference>
<dbReference type="AlphaFoldDB" id="A0A0N5B7W9"/>
<protein>
    <submittedName>
        <fullName evidence="2">Uncharacterized protein</fullName>
    </submittedName>
</protein>
<evidence type="ECO:0000313" key="1">
    <source>
        <dbReference type="Proteomes" id="UP000046392"/>
    </source>
</evidence>
<name>A0A0N5B7W9_STREA</name>
<proteinExistence type="predicted"/>
<dbReference type="Proteomes" id="UP000046392">
    <property type="component" value="Unplaced"/>
</dbReference>
<dbReference type="WBParaSite" id="SPAL_0000214300.1">
    <property type="protein sequence ID" value="SPAL_0000214300.1"/>
    <property type="gene ID" value="SPAL_0000214300"/>
</dbReference>
<organism evidence="1 2">
    <name type="scientific">Strongyloides papillosus</name>
    <name type="common">Intestinal threadworm</name>
    <dbReference type="NCBI Taxonomy" id="174720"/>
    <lineage>
        <taxon>Eukaryota</taxon>
        <taxon>Metazoa</taxon>
        <taxon>Ecdysozoa</taxon>
        <taxon>Nematoda</taxon>
        <taxon>Chromadorea</taxon>
        <taxon>Rhabditida</taxon>
        <taxon>Tylenchina</taxon>
        <taxon>Panagrolaimomorpha</taxon>
        <taxon>Strongyloidoidea</taxon>
        <taxon>Strongyloididae</taxon>
        <taxon>Strongyloides</taxon>
    </lineage>
</organism>
<keyword evidence="1" id="KW-1185">Reference proteome</keyword>
<accession>A0A0N5B7W9</accession>
<sequence>MSPNVSLTNSMSKRRKVLGESNIKNFNKHKVEREILDKDVGNVNCHVTKNTVEGEYDEEMSSFGTINQKPSNMVVVVPGESNRKVPLSSIKTQVLEPIFVSCNIDELKLRRNIHTQIHLSYLKSLYKKDKQKTISKWIVGSKERIEYDCKVNSGRFMLEPSRNICQNNSMIVDAMYNLYNNVTQEIFDTVSGGRDFSSDIL</sequence>